<gene>
    <name evidence="1" type="ORF">N7532_007307</name>
</gene>
<dbReference type="RefSeq" id="XP_056473166.1">
    <property type="nucleotide sequence ID" value="XM_056619800.1"/>
</dbReference>
<evidence type="ECO:0000313" key="2">
    <source>
        <dbReference type="Proteomes" id="UP001149074"/>
    </source>
</evidence>
<keyword evidence="2" id="KW-1185">Reference proteome</keyword>
<reference evidence="1" key="1">
    <citation type="submission" date="2022-11" db="EMBL/GenBank/DDBJ databases">
        <authorList>
            <person name="Petersen C."/>
        </authorList>
    </citation>
    <scope>NUCLEOTIDE SEQUENCE</scope>
    <source>
        <strain evidence="1">IBT 30761</strain>
    </source>
</reference>
<dbReference type="EMBL" id="JAPQKI010000006">
    <property type="protein sequence ID" value="KAJ5095016.1"/>
    <property type="molecule type" value="Genomic_DNA"/>
</dbReference>
<dbReference type="GeneID" id="81358779"/>
<dbReference type="AlphaFoldDB" id="A0A9W9F7E9"/>
<organism evidence="1 2">
    <name type="scientific">Penicillium argentinense</name>
    <dbReference type="NCBI Taxonomy" id="1131581"/>
    <lineage>
        <taxon>Eukaryota</taxon>
        <taxon>Fungi</taxon>
        <taxon>Dikarya</taxon>
        <taxon>Ascomycota</taxon>
        <taxon>Pezizomycotina</taxon>
        <taxon>Eurotiomycetes</taxon>
        <taxon>Eurotiomycetidae</taxon>
        <taxon>Eurotiales</taxon>
        <taxon>Aspergillaceae</taxon>
        <taxon>Penicillium</taxon>
    </lineage>
</organism>
<accession>A0A9W9F7E9</accession>
<proteinExistence type="predicted"/>
<sequence length="255" mass="29426">MSGHLKRKRPREDDLEVLEERIIRVEAQLALFAAGRNESDDKPDDTVPKLKLPLRSLRPCLFDEHDDSARATPSFSAFPKTSTAELPPTIPGWLKQAFDACADDVSDEAIPAWNFHNEQECKLKVVVSNLRKKRQVLDKAHTRLVAAFDNLTSEDKTKVEESYRVSFRNFTLYARAFLINKVTTTFDQAWAHACAKHQKGVDEFIRADTICDDSFIEREQRFNEHSTKYLQKFQWVNPWIMVEDSHTIKTEESGK</sequence>
<protein>
    <submittedName>
        <fullName evidence="1">Uncharacterized protein</fullName>
    </submittedName>
</protein>
<evidence type="ECO:0000313" key="1">
    <source>
        <dbReference type="EMBL" id="KAJ5095016.1"/>
    </source>
</evidence>
<comment type="caution">
    <text evidence="1">The sequence shown here is derived from an EMBL/GenBank/DDBJ whole genome shotgun (WGS) entry which is preliminary data.</text>
</comment>
<reference evidence="1" key="2">
    <citation type="journal article" date="2023" name="IMA Fungus">
        <title>Comparative genomic study of the Penicillium genus elucidates a diverse pangenome and 15 lateral gene transfer events.</title>
        <authorList>
            <person name="Petersen C."/>
            <person name="Sorensen T."/>
            <person name="Nielsen M.R."/>
            <person name="Sondergaard T.E."/>
            <person name="Sorensen J.L."/>
            <person name="Fitzpatrick D.A."/>
            <person name="Frisvad J.C."/>
            <person name="Nielsen K.L."/>
        </authorList>
    </citation>
    <scope>NUCLEOTIDE SEQUENCE</scope>
    <source>
        <strain evidence="1">IBT 30761</strain>
    </source>
</reference>
<name>A0A9W9F7E9_9EURO</name>
<dbReference type="Proteomes" id="UP001149074">
    <property type="component" value="Unassembled WGS sequence"/>
</dbReference>